<name>A0A9P7D3V2_9AGAM</name>
<reference evidence="1" key="1">
    <citation type="journal article" date="2020" name="New Phytol.">
        <title>Comparative genomics reveals dynamic genome evolution in host specialist ectomycorrhizal fungi.</title>
        <authorList>
            <person name="Lofgren L.A."/>
            <person name="Nguyen N.H."/>
            <person name="Vilgalys R."/>
            <person name="Ruytinx J."/>
            <person name="Liao H.L."/>
            <person name="Branco S."/>
            <person name="Kuo A."/>
            <person name="LaButti K."/>
            <person name="Lipzen A."/>
            <person name="Andreopoulos W."/>
            <person name="Pangilinan J."/>
            <person name="Riley R."/>
            <person name="Hundley H."/>
            <person name="Na H."/>
            <person name="Barry K."/>
            <person name="Grigoriev I.V."/>
            <person name="Stajich J.E."/>
            <person name="Kennedy P.G."/>
        </authorList>
    </citation>
    <scope>NUCLEOTIDE SEQUENCE</scope>
    <source>
        <strain evidence="1">DOB743</strain>
    </source>
</reference>
<proteinExistence type="predicted"/>
<dbReference type="OrthoDB" id="3250473at2759"/>
<dbReference type="Proteomes" id="UP000714275">
    <property type="component" value="Unassembled WGS sequence"/>
</dbReference>
<dbReference type="EMBL" id="JABBWD010000017">
    <property type="protein sequence ID" value="KAG1778127.1"/>
    <property type="molecule type" value="Genomic_DNA"/>
</dbReference>
<keyword evidence="2" id="KW-1185">Reference proteome</keyword>
<feature type="non-terminal residue" evidence="1">
    <location>
        <position position="120"/>
    </location>
</feature>
<gene>
    <name evidence="1" type="ORF">EV702DRAFT_924024</name>
</gene>
<organism evidence="1 2">
    <name type="scientific">Suillus placidus</name>
    <dbReference type="NCBI Taxonomy" id="48579"/>
    <lineage>
        <taxon>Eukaryota</taxon>
        <taxon>Fungi</taxon>
        <taxon>Dikarya</taxon>
        <taxon>Basidiomycota</taxon>
        <taxon>Agaricomycotina</taxon>
        <taxon>Agaricomycetes</taxon>
        <taxon>Agaricomycetidae</taxon>
        <taxon>Boletales</taxon>
        <taxon>Suillineae</taxon>
        <taxon>Suillaceae</taxon>
        <taxon>Suillus</taxon>
    </lineage>
</organism>
<comment type="caution">
    <text evidence="1">The sequence shown here is derived from an EMBL/GenBank/DDBJ whole genome shotgun (WGS) entry which is preliminary data.</text>
</comment>
<feature type="non-terminal residue" evidence="1">
    <location>
        <position position="1"/>
    </location>
</feature>
<sequence>WLLQCLRALQASPPHYEASWYSPINMMLTTYFPVDCNFIIKPQPCLHQDPDAGGHISINSYGQVVGSFSDDEIPNFIVSSAGSELDHDVPFLIFKVKRDDGQLVSHAYRQIEQYTVWACD</sequence>
<dbReference type="AlphaFoldDB" id="A0A9P7D3V2"/>
<accession>A0A9P7D3V2</accession>
<protein>
    <submittedName>
        <fullName evidence="1">Uncharacterized protein</fullName>
    </submittedName>
</protein>
<evidence type="ECO:0000313" key="2">
    <source>
        <dbReference type="Proteomes" id="UP000714275"/>
    </source>
</evidence>
<evidence type="ECO:0000313" key="1">
    <source>
        <dbReference type="EMBL" id="KAG1778127.1"/>
    </source>
</evidence>